<feature type="domain" description="S1 motif" evidence="6">
    <location>
        <begin position="121"/>
        <end position="181"/>
    </location>
</feature>
<dbReference type="InterPro" id="IPR051673">
    <property type="entry name" value="SSDNA_exonuclease_RecJ"/>
</dbReference>
<feature type="zinc finger region" description="CR-type" evidence="5">
    <location>
        <begin position="1"/>
        <end position="80"/>
    </location>
</feature>
<evidence type="ECO:0000256" key="4">
    <source>
        <dbReference type="ARBA" id="ARBA00022833"/>
    </source>
</evidence>
<evidence type="ECO:0000259" key="7">
    <source>
        <dbReference type="PROSITE" id="PS51188"/>
    </source>
</evidence>
<protein>
    <submittedName>
        <fullName evidence="8">Phosphoesterase RecJ domain protein</fullName>
    </submittedName>
</protein>
<evidence type="ECO:0000313" key="9">
    <source>
        <dbReference type="Proteomes" id="UP000000391"/>
    </source>
</evidence>
<dbReference type="GeneID" id="9345669"/>
<keyword evidence="4 5" id="KW-0862">Zinc</keyword>
<dbReference type="CDD" id="cd04473">
    <property type="entry name" value="S1_RecJ_like"/>
    <property type="match status" value="1"/>
</dbReference>
<dbReference type="InterPro" id="IPR001667">
    <property type="entry name" value="DDH_dom"/>
</dbReference>
<dbReference type="RefSeq" id="WP_013193558.1">
    <property type="nucleotide sequence ID" value="NC_014253.1"/>
</dbReference>
<dbReference type="SUPFAM" id="SSF50249">
    <property type="entry name" value="Nucleic acid-binding proteins"/>
    <property type="match status" value="2"/>
</dbReference>
<dbReference type="Gene3D" id="2.10.230.10">
    <property type="entry name" value="Heat shock protein DnaJ, cysteine-rich domain"/>
    <property type="match status" value="1"/>
</dbReference>
<feature type="domain" description="CR-type" evidence="7">
    <location>
        <begin position="1"/>
        <end position="80"/>
    </location>
</feature>
<evidence type="ECO:0000256" key="5">
    <source>
        <dbReference type="PROSITE-ProRule" id="PRU00546"/>
    </source>
</evidence>
<dbReference type="PROSITE" id="PS51188">
    <property type="entry name" value="ZF_CR"/>
    <property type="match status" value="1"/>
</dbReference>
<dbReference type="SMART" id="SM00316">
    <property type="entry name" value="S1"/>
    <property type="match status" value="1"/>
</dbReference>
<dbReference type="GO" id="GO:0008270">
    <property type="term" value="F:zinc ion binding"/>
    <property type="evidence" value="ECO:0007669"/>
    <property type="project" value="UniProtKB-KW"/>
</dbReference>
<evidence type="ECO:0000313" key="8">
    <source>
        <dbReference type="EMBL" id="ADI72990.1"/>
    </source>
</evidence>
<dbReference type="Gene3D" id="3.90.1640.30">
    <property type="match status" value="1"/>
</dbReference>
<dbReference type="InterPro" id="IPR004365">
    <property type="entry name" value="NA-bd_OB_tRNA"/>
</dbReference>
<sequence length="711" mass="78582">MSEECIECEGRGYQIISVEKCPECKGTGKTKSVDLMKLTEQDVDDFLSDGSYCPKCEGSGQIETTKYCETCKGRGIFYKCKVCGTSIDEPVDDEEICRVCAKSQVVYALDNSCDLDEVEVGQLYHGIVDGIAAFGVFVNLNAHIRGLIHIKNLKEELDIGDPVIVYVKEIKSNGNVDLVPKNIKEFHTVELEKELPIKLSSQIPDFIGRVVRIEGEVIQVKQTAGPTIFTISDEAGLITGAAFEKAGERAYPHIDSNMVVTATGEITSRGDEVQLEIKSMKRLSGEKESAVWERIEKAIDERAEPYESEFLIESEILDKLKPGMKKVAKEIRKAVIKSKPIVIRHHADADGMTSAVALERAVLPLISEVSGSDAEYYLYRRSPSKAPFYELADVTKDLSFALEDMERHGQKFPLILLVDNGSTDEDTPAMRQARVYGIDMIVVDHHNPDEVVDQYLQSHINPAHAGGDFGITTGMLCTEIASMINPDVKDEIYHLPAISAVGDRSEREEATKYINIVSDKYSLDQLKDIALALDFEAFWLKFSSGKGIVNDILNFGDPMVHKNLVSILCEQANDLISSQMETCLPHVKSTTLPNGAIMNALDVENYAHKFSFPPPGKTAGEVHDRMCQEYENKPVITIGYGPDFTVIRSKNVKMNIPQIVRELHNEVKGGGVNGGGHLVVGSIKFVEGMRKEVLEKLAEKLGQAEIEEGLG</sequence>
<dbReference type="CDD" id="cd04487">
    <property type="entry name" value="RecJ_OBF2_like"/>
    <property type="match status" value="1"/>
</dbReference>
<dbReference type="FunFam" id="2.10.230.10:FF:000001">
    <property type="entry name" value="DnaJ subfamily A member 2"/>
    <property type="match status" value="1"/>
</dbReference>
<dbReference type="PROSITE" id="PS50126">
    <property type="entry name" value="S1"/>
    <property type="match status" value="1"/>
</dbReference>
<keyword evidence="3 5" id="KW-0863">Zinc-finger</keyword>
<dbReference type="GO" id="GO:0004527">
    <property type="term" value="F:exonuclease activity"/>
    <property type="evidence" value="ECO:0007669"/>
    <property type="project" value="UniProtKB-KW"/>
</dbReference>
<proteinExistence type="predicted"/>
<dbReference type="InterPro" id="IPR012340">
    <property type="entry name" value="NA-bd_OB-fold"/>
</dbReference>
<dbReference type="Gene3D" id="2.40.50.140">
    <property type="entry name" value="Nucleic acid-binding proteins"/>
    <property type="match status" value="2"/>
</dbReference>
<evidence type="ECO:0000256" key="2">
    <source>
        <dbReference type="ARBA" id="ARBA00022737"/>
    </source>
</evidence>
<dbReference type="SUPFAM" id="SSF64182">
    <property type="entry name" value="DHH phosphoesterases"/>
    <property type="match status" value="1"/>
</dbReference>
<dbReference type="InterPro" id="IPR001305">
    <property type="entry name" value="HSP_DnaJ_Cys-rich_dom"/>
</dbReference>
<dbReference type="Proteomes" id="UP000000391">
    <property type="component" value="Chromosome"/>
</dbReference>
<dbReference type="InterPro" id="IPR036410">
    <property type="entry name" value="HSP_DnaJ_Cys-rich_dom_sf"/>
</dbReference>
<dbReference type="Pfam" id="PF00575">
    <property type="entry name" value="S1"/>
    <property type="match status" value="1"/>
</dbReference>
<dbReference type="InterPro" id="IPR038763">
    <property type="entry name" value="DHH_sf"/>
</dbReference>
<dbReference type="CDD" id="cd10719">
    <property type="entry name" value="DnaJ_zf"/>
    <property type="match status" value="1"/>
</dbReference>
<dbReference type="EMBL" id="CP002069">
    <property type="protein sequence ID" value="ADI72990.1"/>
    <property type="molecule type" value="Genomic_DNA"/>
</dbReference>
<dbReference type="GO" id="GO:0031072">
    <property type="term" value="F:heat shock protein binding"/>
    <property type="evidence" value="ECO:0007669"/>
    <property type="project" value="InterPro"/>
</dbReference>
<dbReference type="PANTHER" id="PTHR30255:SF2">
    <property type="entry name" value="SINGLE-STRANDED-DNA-SPECIFIC EXONUCLEASE RECJ"/>
    <property type="match status" value="1"/>
</dbReference>
<dbReference type="AlphaFoldDB" id="D7E5W8"/>
<gene>
    <name evidence="8" type="ordered locus">Metev_0058</name>
</gene>
<dbReference type="PANTHER" id="PTHR30255">
    <property type="entry name" value="SINGLE-STRANDED-DNA-SPECIFIC EXONUCLEASE RECJ"/>
    <property type="match status" value="1"/>
</dbReference>
<dbReference type="HOGENOM" id="CLU_018957_0_0_2"/>
<dbReference type="KEGG" id="mev:Metev_0058"/>
<evidence type="ECO:0000256" key="3">
    <source>
        <dbReference type="ARBA" id="ARBA00022771"/>
    </source>
</evidence>
<organism evidence="8 9">
    <name type="scientific">Methanohalobium evestigatum (strain ATCC BAA-1072 / DSM 3721 / NBRC 107634 / OCM 161 / Z-7303)</name>
    <dbReference type="NCBI Taxonomy" id="644295"/>
    <lineage>
        <taxon>Archaea</taxon>
        <taxon>Methanobacteriati</taxon>
        <taxon>Methanobacteriota</taxon>
        <taxon>Stenosarchaea group</taxon>
        <taxon>Methanomicrobia</taxon>
        <taxon>Methanosarcinales</taxon>
        <taxon>Methanosarcinaceae</taxon>
        <taxon>Methanohalobium</taxon>
    </lineage>
</organism>
<accession>D7E5W8</accession>
<name>D7E5W8_METEZ</name>
<dbReference type="Pfam" id="PF01336">
    <property type="entry name" value="tRNA_anti-codon"/>
    <property type="match status" value="1"/>
</dbReference>
<evidence type="ECO:0000259" key="6">
    <source>
        <dbReference type="PROSITE" id="PS50126"/>
    </source>
</evidence>
<dbReference type="Pfam" id="PF01368">
    <property type="entry name" value="DHH"/>
    <property type="match status" value="1"/>
</dbReference>
<keyword evidence="2" id="KW-0677">Repeat</keyword>
<dbReference type="GO" id="GO:0051082">
    <property type="term" value="F:unfolded protein binding"/>
    <property type="evidence" value="ECO:0007669"/>
    <property type="project" value="InterPro"/>
</dbReference>
<dbReference type="OrthoDB" id="5596at2157"/>
<keyword evidence="1 5" id="KW-0479">Metal-binding</keyword>
<evidence type="ECO:0000256" key="1">
    <source>
        <dbReference type="ARBA" id="ARBA00022723"/>
    </source>
</evidence>
<keyword evidence="9" id="KW-1185">Reference proteome</keyword>
<reference evidence="8 9" key="1">
    <citation type="submission" date="2010-06" db="EMBL/GenBank/DDBJ databases">
        <title>Complete sequence chromosome of Methanohalobium evestigatum Z-7303.</title>
        <authorList>
            <consortium name="US DOE Joint Genome Institute"/>
            <person name="Lucas S."/>
            <person name="Copeland A."/>
            <person name="Lapidus A."/>
            <person name="Cheng J.-F."/>
            <person name="Bruce D."/>
            <person name="Goodwin L."/>
            <person name="Pitluck S."/>
            <person name="Saunders E."/>
            <person name="Detter J.C."/>
            <person name="Han C."/>
            <person name="Tapia R."/>
            <person name="Land M."/>
            <person name="Hauser L."/>
            <person name="Kyrpides N."/>
            <person name="Mikhailova N."/>
            <person name="Sieprawska-Lupa M."/>
            <person name="Whitman W.B."/>
            <person name="Anderson I."/>
            <person name="Woyke T."/>
        </authorList>
    </citation>
    <scope>NUCLEOTIDE SEQUENCE [LARGE SCALE GENOMIC DNA]</scope>
    <source>
        <strain evidence="9">ATCC BAA-1072 / DSM 3721 / NBRC 107634 / OCM 161 / Z-7303</strain>
    </source>
</reference>
<dbReference type="STRING" id="644295.Metev_0058"/>
<dbReference type="InterPro" id="IPR003029">
    <property type="entry name" value="S1_domain"/>
</dbReference>
<dbReference type="GO" id="GO:0003676">
    <property type="term" value="F:nucleic acid binding"/>
    <property type="evidence" value="ECO:0007669"/>
    <property type="project" value="InterPro"/>
</dbReference>
<dbReference type="SUPFAM" id="SSF57938">
    <property type="entry name" value="DnaJ/Hsp40 cysteine-rich domain"/>
    <property type="match status" value="1"/>
</dbReference>